<organism evidence="2 3">
    <name type="scientific">Citrobacter portucalensis</name>
    <dbReference type="NCBI Taxonomy" id="1639133"/>
    <lineage>
        <taxon>Bacteria</taxon>
        <taxon>Pseudomonadati</taxon>
        <taxon>Pseudomonadota</taxon>
        <taxon>Gammaproteobacteria</taxon>
        <taxon>Enterobacterales</taxon>
        <taxon>Enterobacteriaceae</taxon>
        <taxon>Citrobacter</taxon>
        <taxon>Citrobacter freundii complex</taxon>
    </lineage>
</organism>
<dbReference type="Proteomes" id="UP001302613">
    <property type="component" value="Chromosome"/>
</dbReference>
<name>A0ABZ0H5T4_9ENTR</name>
<feature type="domain" description="Bacteriophage T5 Orf172 DNA-binding" evidence="1">
    <location>
        <begin position="33"/>
        <end position="113"/>
    </location>
</feature>
<gene>
    <name evidence="2" type="ORF">RY846_11030</name>
</gene>
<sequence length="200" mass="22386">MSSDFFGLEKTEIRGRLADHYQENGWVYVLSNASLPGMVKVGMTTTNPETRAAELSRSTSIPTPFVVESSFFSRCPSADERLIHQILSSRRVNDRREFFRCTPKEAEELIREETDLTSATEKVEYLPINYQVASMDGEVEIDPDSILSELGIAYFGSASSCLYALAKLGAELVKGKNKKHLQSLLIKGGELHCLECREIK</sequence>
<dbReference type="RefSeq" id="WP_326926086.1">
    <property type="nucleotide sequence ID" value="NZ_CP136601.1"/>
</dbReference>
<dbReference type="SMART" id="SM00974">
    <property type="entry name" value="T5orf172"/>
    <property type="match status" value="1"/>
</dbReference>
<proteinExistence type="predicted"/>
<keyword evidence="3" id="KW-1185">Reference proteome</keyword>
<dbReference type="EMBL" id="CP136601">
    <property type="protein sequence ID" value="WOH45650.1"/>
    <property type="molecule type" value="Genomic_DNA"/>
</dbReference>
<dbReference type="InterPro" id="IPR018306">
    <property type="entry name" value="Phage_T5_Orf172_DNA-bd"/>
</dbReference>
<protein>
    <submittedName>
        <fullName evidence="2">GIY-YIG nuclease family protein</fullName>
    </submittedName>
</protein>
<accession>A0ABZ0H5T4</accession>
<reference evidence="2 3" key="1">
    <citation type="submission" date="2023-10" db="EMBL/GenBank/DDBJ databases">
        <title>SFO-1, KPC-2, NDM-1 were first reported in Portuguese citrobacter collected clinically.</title>
        <authorList>
            <person name="Guo K."/>
        </authorList>
    </citation>
    <scope>NUCLEOTIDE SEQUENCE [LARGE SCALE GENOMIC DNA]</scope>
    <source>
        <strain evidence="2 3">L2724hy</strain>
    </source>
</reference>
<dbReference type="Pfam" id="PF10544">
    <property type="entry name" value="T5orf172"/>
    <property type="match status" value="1"/>
</dbReference>
<evidence type="ECO:0000313" key="2">
    <source>
        <dbReference type="EMBL" id="WOH45650.1"/>
    </source>
</evidence>
<evidence type="ECO:0000313" key="3">
    <source>
        <dbReference type="Proteomes" id="UP001302613"/>
    </source>
</evidence>
<evidence type="ECO:0000259" key="1">
    <source>
        <dbReference type="SMART" id="SM00974"/>
    </source>
</evidence>